<dbReference type="PANTHER" id="PTHR30437">
    <property type="entry name" value="TRANSCRIPTION ELONGATION FACTOR GREA"/>
    <property type="match status" value="1"/>
</dbReference>
<dbReference type="InterPro" id="IPR028624">
    <property type="entry name" value="Tscrpt_elong_fac_GreA/B"/>
</dbReference>
<evidence type="ECO:0000256" key="4">
    <source>
        <dbReference type="ARBA" id="ARBA00023125"/>
    </source>
</evidence>
<reference evidence="12 14" key="1">
    <citation type="submission" date="2015-11" db="EMBL/GenBank/DDBJ databases">
        <title>Complete Genome Sequence of Kocuria flava strain HO-9041.</title>
        <authorList>
            <person name="Zhou M."/>
            <person name="Dai J."/>
        </authorList>
    </citation>
    <scope>NUCLEOTIDE SEQUENCE [LARGE SCALE GENOMIC DNA]</scope>
    <source>
        <strain evidence="12 14">HO-9041</strain>
    </source>
</reference>
<dbReference type="Gene3D" id="1.10.287.180">
    <property type="entry name" value="Transcription elongation factor, GreA/GreB, N-terminal domain"/>
    <property type="match status" value="1"/>
</dbReference>
<sequence length="167" mass="18019">MTTTNKTGAWLTQEAYDRLKKELDYISGPYRQEIVERIDQARSEGDLKENGGYHAAREEQGKNEGRIAHLKALLENAQVGEAPADDGVVEAGMVVTAEIAGEEMTFLIGSREVAEDLAGGTELEVFSEKSPMGAAISGHKVGDELTYAAPNGKQIPVRIISAKPFEA</sequence>
<reference evidence="13 15" key="2">
    <citation type="submission" date="2019-07" db="EMBL/GenBank/DDBJ databases">
        <title>Whole genome shotgun sequence of Kocuria flava NBRC 107626.</title>
        <authorList>
            <person name="Hosoyama A."/>
            <person name="Uohara A."/>
            <person name="Ohji S."/>
            <person name="Ichikawa N."/>
        </authorList>
    </citation>
    <scope>NUCLEOTIDE SEQUENCE [LARGE SCALE GENOMIC DNA]</scope>
    <source>
        <strain evidence="13 15">NBRC 107626</strain>
    </source>
</reference>
<dbReference type="GO" id="GO:0032784">
    <property type="term" value="P:regulation of DNA-templated transcription elongation"/>
    <property type="evidence" value="ECO:0007669"/>
    <property type="project" value="UniProtKB-UniRule"/>
</dbReference>
<feature type="region of interest" description="Disordered" evidence="9">
    <location>
        <begin position="41"/>
        <end position="61"/>
    </location>
</feature>
<protein>
    <recommendedName>
        <fullName evidence="2 8">Transcription elongation factor GreA</fullName>
    </recommendedName>
    <alternativeName>
        <fullName evidence="7 8">Transcript cleavage factor GreA</fullName>
    </alternativeName>
</protein>
<evidence type="ECO:0000256" key="9">
    <source>
        <dbReference type="SAM" id="MobiDB-lite"/>
    </source>
</evidence>
<dbReference type="InterPro" id="IPR022691">
    <property type="entry name" value="Tscrpt_elong_fac_GreA/B_N"/>
</dbReference>
<evidence type="ECO:0000256" key="6">
    <source>
        <dbReference type="ARBA" id="ARBA00024916"/>
    </source>
</evidence>
<evidence type="ECO:0000259" key="10">
    <source>
        <dbReference type="Pfam" id="PF01272"/>
    </source>
</evidence>
<dbReference type="GO" id="GO:0070063">
    <property type="term" value="F:RNA polymerase binding"/>
    <property type="evidence" value="ECO:0007669"/>
    <property type="project" value="InterPro"/>
</dbReference>
<comment type="function">
    <text evidence="6 8">Necessary for efficient RNA polymerase transcription elongation past template-encoded arresting sites. The arresting sites in DNA have the property of trapping a certain fraction of elongating RNA polymerases that pass through, resulting in locked ternary complexes. Cleavage of the nascent transcript by cleavage factors such as GreA or GreB allows the resumption of elongation from the new 3'terminus. GreA releases sequences of 2 to 3 nucleotides.</text>
</comment>
<accession>A0A0U2YVI9</accession>
<name>A0A0U2YVI9_9MICC</name>
<evidence type="ECO:0000313" key="12">
    <source>
        <dbReference type="EMBL" id="ALU39553.1"/>
    </source>
</evidence>
<evidence type="ECO:0000256" key="3">
    <source>
        <dbReference type="ARBA" id="ARBA00023015"/>
    </source>
</evidence>
<dbReference type="STRING" id="446860.AS188_07070"/>
<feature type="domain" description="Transcription elongation factor GreA/GreB N-terminal" evidence="11">
    <location>
        <begin position="10"/>
        <end position="79"/>
    </location>
</feature>
<evidence type="ECO:0000313" key="13">
    <source>
        <dbReference type="EMBL" id="GEO92840.1"/>
    </source>
</evidence>
<evidence type="ECO:0000256" key="2">
    <source>
        <dbReference type="ARBA" id="ARBA00013729"/>
    </source>
</evidence>
<dbReference type="PANTHER" id="PTHR30437:SF4">
    <property type="entry name" value="TRANSCRIPTION ELONGATION FACTOR GREA"/>
    <property type="match status" value="1"/>
</dbReference>
<dbReference type="Gene3D" id="3.10.50.30">
    <property type="entry name" value="Transcription elongation factor, GreA/GreB, C-terminal domain"/>
    <property type="match status" value="1"/>
</dbReference>
<dbReference type="FunFam" id="1.10.287.180:FF:000001">
    <property type="entry name" value="Transcription elongation factor GreA"/>
    <property type="match status" value="1"/>
</dbReference>
<dbReference type="OrthoDB" id="9797227at2"/>
<keyword evidence="3 8" id="KW-0805">Transcription regulation</keyword>
<keyword evidence="12" id="KW-0648">Protein biosynthesis</keyword>
<evidence type="ECO:0000313" key="15">
    <source>
        <dbReference type="Proteomes" id="UP000321155"/>
    </source>
</evidence>
<dbReference type="RefSeq" id="WP_058858264.1">
    <property type="nucleotide sequence ID" value="NZ_BJZR01000065.1"/>
</dbReference>
<dbReference type="EMBL" id="CP013254">
    <property type="protein sequence ID" value="ALU39553.1"/>
    <property type="molecule type" value="Genomic_DNA"/>
</dbReference>
<gene>
    <name evidence="8 13" type="primary">greA</name>
    <name evidence="12" type="ORF">AS188_07070</name>
    <name evidence="13" type="ORF">KFL01_21460</name>
</gene>
<dbReference type="Pfam" id="PF01272">
    <property type="entry name" value="GreA_GreB"/>
    <property type="match status" value="1"/>
</dbReference>
<dbReference type="InterPro" id="IPR001437">
    <property type="entry name" value="Tscrpt_elong_fac_GreA/B_C"/>
</dbReference>
<keyword evidence="12" id="KW-0251">Elongation factor</keyword>
<dbReference type="HAMAP" id="MF_00105">
    <property type="entry name" value="GreA_GreB"/>
    <property type="match status" value="1"/>
</dbReference>
<dbReference type="InterPro" id="IPR036953">
    <property type="entry name" value="GreA/GreB_C_sf"/>
</dbReference>
<dbReference type="InterPro" id="IPR023459">
    <property type="entry name" value="Tscrpt_elong_fac_GreA/B_fam"/>
</dbReference>
<evidence type="ECO:0000256" key="7">
    <source>
        <dbReference type="ARBA" id="ARBA00030776"/>
    </source>
</evidence>
<feature type="domain" description="Transcription elongation factor GreA/GreB C-terminal" evidence="10">
    <location>
        <begin position="86"/>
        <end position="163"/>
    </location>
</feature>
<dbReference type="GO" id="GO:0003746">
    <property type="term" value="F:translation elongation factor activity"/>
    <property type="evidence" value="ECO:0007669"/>
    <property type="project" value="UniProtKB-KW"/>
</dbReference>
<dbReference type="SUPFAM" id="SSF54534">
    <property type="entry name" value="FKBP-like"/>
    <property type="match status" value="1"/>
</dbReference>
<evidence type="ECO:0000256" key="5">
    <source>
        <dbReference type="ARBA" id="ARBA00023163"/>
    </source>
</evidence>
<keyword evidence="4 8" id="KW-0238">DNA-binding</keyword>
<keyword evidence="15" id="KW-1185">Reference proteome</keyword>
<organism evidence="12 14">
    <name type="scientific">Kocuria flava</name>
    <dbReference type="NCBI Taxonomy" id="446860"/>
    <lineage>
        <taxon>Bacteria</taxon>
        <taxon>Bacillati</taxon>
        <taxon>Actinomycetota</taxon>
        <taxon>Actinomycetes</taxon>
        <taxon>Micrococcales</taxon>
        <taxon>Micrococcaceae</taxon>
        <taxon>Kocuria</taxon>
    </lineage>
</organism>
<evidence type="ECO:0000256" key="1">
    <source>
        <dbReference type="ARBA" id="ARBA00008213"/>
    </source>
</evidence>
<dbReference type="SUPFAM" id="SSF46557">
    <property type="entry name" value="GreA transcript cleavage protein, N-terminal domain"/>
    <property type="match status" value="1"/>
</dbReference>
<dbReference type="KEGG" id="kfv:AS188_07070"/>
<proteinExistence type="inferred from homology"/>
<dbReference type="GO" id="GO:0003677">
    <property type="term" value="F:DNA binding"/>
    <property type="evidence" value="ECO:0007669"/>
    <property type="project" value="UniProtKB-UniRule"/>
</dbReference>
<evidence type="ECO:0000259" key="11">
    <source>
        <dbReference type="Pfam" id="PF03449"/>
    </source>
</evidence>
<dbReference type="GO" id="GO:0006354">
    <property type="term" value="P:DNA-templated transcription elongation"/>
    <property type="evidence" value="ECO:0007669"/>
    <property type="project" value="TreeGrafter"/>
</dbReference>
<comment type="similarity">
    <text evidence="1 8">Belongs to the GreA/GreB family.</text>
</comment>
<keyword evidence="5 8" id="KW-0804">Transcription</keyword>
<dbReference type="AlphaFoldDB" id="A0A0U2YVI9"/>
<evidence type="ECO:0000313" key="14">
    <source>
        <dbReference type="Proteomes" id="UP000057181"/>
    </source>
</evidence>
<dbReference type="Proteomes" id="UP000057181">
    <property type="component" value="Chromosome"/>
</dbReference>
<dbReference type="PROSITE" id="PS00829">
    <property type="entry name" value="GREAB_1"/>
    <property type="match status" value="1"/>
</dbReference>
<evidence type="ECO:0000256" key="8">
    <source>
        <dbReference type="HAMAP-Rule" id="MF_00105"/>
    </source>
</evidence>
<dbReference type="InterPro" id="IPR018151">
    <property type="entry name" value="TF_GreA/GreB_CS"/>
</dbReference>
<dbReference type="EMBL" id="BJZR01000065">
    <property type="protein sequence ID" value="GEO92840.1"/>
    <property type="molecule type" value="Genomic_DNA"/>
</dbReference>
<dbReference type="NCBIfam" id="NF001262">
    <property type="entry name" value="PRK00226.1-3"/>
    <property type="match status" value="1"/>
</dbReference>
<dbReference type="InterPro" id="IPR036805">
    <property type="entry name" value="Tscrpt_elong_fac_GreA/B_N_sf"/>
</dbReference>
<dbReference type="Proteomes" id="UP000321155">
    <property type="component" value="Unassembled WGS sequence"/>
</dbReference>
<dbReference type="Pfam" id="PF03449">
    <property type="entry name" value="GreA_GreB_N"/>
    <property type="match status" value="1"/>
</dbReference>
<dbReference type="PIRSF" id="PIRSF006092">
    <property type="entry name" value="GreA_GreB"/>
    <property type="match status" value="1"/>
</dbReference>